<dbReference type="PROSITE" id="PS50885">
    <property type="entry name" value="HAMP"/>
    <property type="match status" value="1"/>
</dbReference>
<accession>A0ABV7T0C6</accession>
<dbReference type="RefSeq" id="WP_386360751.1">
    <property type="nucleotide sequence ID" value="NZ_JBHRXZ010000003.1"/>
</dbReference>
<dbReference type="CDD" id="cd06225">
    <property type="entry name" value="HAMP"/>
    <property type="match status" value="1"/>
</dbReference>
<evidence type="ECO:0000256" key="11">
    <source>
        <dbReference type="SAM" id="Phobius"/>
    </source>
</evidence>
<evidence type="ECO:0000256" key="3">
    <source>
        <dbReference type="ARBA" id="ARBA00022500"/>
    </source>
</evidence>
<keyword evidence="3" id="KW-0145">Chemotaxis</keyword>
<dbReference type="Pfam" id="PF00672">
    <property type="entry name" value="HAMP"/>
    <property type="match status" value="1"/>
</dbReference>
<dbReference type="InterPro" id="IPR004089">
    <property type="entry name" value="MCPsignal_dom"/>
</dbReference>
<evidence type="ECO:0000256" key="10">
    <source>
        <dbReference type="SAM" id="MobiDB-lite"/>
    </source>
</evidence>
<dbReference type="SMART" id="SM00283">
    <property type="entry name" value="MA"/>
    <property type="match status" value="1"/>
</dbReference>
<dbReference type="Gene3D" id="1.10.287.950">
    <property type="entry name" value="Methyl-accepting chemotaxis protein"/>
    <property type="match status" value="1"/>
</dbReference>
<comment type="subcellular location">
    <subcellularLocation>
        <location evidence="1">Cell membrane</location>
        <topology evidence="1">Multi-pass membrane protein</topology>
    </subcellularLocation>
</comment>
<comment type="similarity">
    <text evidence="8">Belongs to the methyl-accepting chemotaxis (MCP) protein family.</text>
</comment>
<dbReference type="Pfam" id="PF02743">
    <property type="entry name" value="dCache_1"/>
    <property type="match status" value="1"/>
</dbReference>
<dbReference type="PANTHER" id="PTHR32089">
    <property type="entry name" value="METHYL-ACCEPTING CHEMOTAXIS PROTEIN MCPB"/>
    <property type="match status" value="1"/>
</dbReference>
<evidence type="ECO:0000256" key="4">
    <source>
        <dbReference type="ARBA" id="ARBA00022692"/>
    </source>
</evidence>
<evidence type="ECO:0000313" key="14">
    <source>
        <dbReference type="EMBL" id="MFC3606582.1"/>
    </source>
</evidence>
<feature type="region of interest" description="Disordered" evidence="10">
    <location>
        <begin position="424"/>
        <end position="447"/>
    </location>
</feature>
<proteinExistence type="inferred from homology"/>
<feature type="compositionally biased region" description="Low complexity" evidence="10">
    <location>
        <begin position="437"/>
        <end position="446"/>
    </location>
</feature>
<protein>
    <submittedName>
        <fullName evidence="14">Methyl-accepting chemotaxis protein</fullName>
    </submittedName>
</protein>
<evidence type="ECO:0000313" key="15">
    <source>
        <dbReference type="Proteomes" id="UP001595630"/>
    </source>
</evidence>
<evidence type="ECO:0000259" key="12">
    <source>
        <dbReference type="PROSITE" id="PS50111"/>
    </source>
</evidence>
<keyword evidence="2" id="KW-1003">Cell membrane</keyword>
<evidence type="ECO:0000256" key="1">
    <source>
        <dbReference type="ARBA" id="ARBA00004651"/>
    </source>
</evidence>
<evidence type="ECO:0000256" key="2">
    <source>
        <dbReference type="ARBA" id="ARBA00022475"/>
    </source>
</evidence>
<keyword evidence="15" id="KW-1185">Reference proteome</keyword>
<dbReference type="PANTHER" id="PTHR32089:SF112">
    <property type="entry name" value="LYSOZYME-LIKE PROTEIN-RELATED"/>
    <property type="match status" value="1"/>
</dbReference>
<name>A0ABV7T0C6_9GAMM</name>
<evidence type="ECO:0000256" key="8">
    <source>
        <dbReference type="ARBA" id="ARBA00029447"/>
    </source>
</evidence>
<feature type="transmembrane region" description="Helical" evidence="11">
    <location>
        <begin position="12"/>
        <end position="34"/>
    </location>
</feature>
<keyword evidence="6 11" id="KW-0472">Membrane</keyword>
<dbReference type="SMART" id="SM00304">
    <property type="entry name" value="HAMP"/>
    <property type="match status" value="1"/>
</dbReference>
<dbReference type="Gene3D" id="3.30.450.20">
    <property type="entry name" value="PAS domain"/>
    <property type="match status" value="1"/>
</dbReference>
<comment type="caution">
    <text evidence="14">The sequence shown here is derived from an EMBL/GenBank/DDBJ whole genome shotgun (WGS) entry which is preliminary data.</text>
</comment>
<dbReference type="PROSITE" id="PS50111">
    <property type="entry name" value="CHEMOTAXIS_TRANSDUC_2"/>
    <property type="match status" value="1"/>
</dbReference>
<evidence type="ECO:0000256" key="5">
    <source>
        <dbReference type="ARBA" id="ARBA00022989"/>
    </source>
</evidence>
<organism evidence="14 15">
    <name type="scientific">Stutzerimonas tarimensis</name>
    <dbReference type="NCBI Taxonomy" id="1507735"/>
    <lineage>
        <taxon>Bacteria</taxon>
        <taxon>Pseudomonadati</taxon>
        <taxon>Pseudomonadota</taxon>
        <taxon>Gammaproteobacteria</taxon>
        <taxon>Pseudomonadales</taxon>
        <taxon>Pseudomonadaceae</taxon>
        <taxon>Stutzerimonas</taxon>
    </lineage>
</organism>
<evidence type="ECO:0000256" key="9">
    <source>
        <dbReference type="PROSITE-ProRule" id="PRU00284"/>
    </source>
</evidence>
<dbReference type="CDD" id="cd11386">
    <property type="entry name" value="MCP_signal"/>
    <property type="match status" value="1"/>
</dbReference>
<evidence type="ECO:0000256" key="7">
    <source>
        <dbReference type="ARBA" id="ARBA00023224"/>
    </source>
</evidence>
<dbReference type="SUPFAM" id="SSF58104">
    <property type="entry name" value="Methyl-accepting chemotaxis protein (MCP) signaling domain"/>
    <property type="match status" value="1"/>
</dbReference>
<keyword evidence="7 9" id="KW-0807">Transducer</keyword>
<reference evidence="15" key="1">
    <citation type="journal article" date="2019" name="Int. J. Syst. Evol. Microbiol.">
        <title>The Global Catalogue of Microorganisms (GCM) 10K type strain sequencing project: providing services to taxonomists for standard genome sequencing and annotation.</title>
        <authorList>
            <consortium name="The Broad Institute Genomics Platform"/>
            <consortium name="The Broad Institute Genome Sequencing Center for Infectious Disease"/>
            <person name="Wu L."/>
            <person name="Ma J."/>
        </authorList>
    </citation>
    <scope>NUCLEOTIDE SEQUENCE [LARGE SCALE GENOMIC DNA]</scope>
    <source>
        <strain evidence="15">KCTC 42447</strain>
    </source>
</reference>
<evidence type="ECO:0000256" key="6">
    <source>
        <dbReference type="ARBA" id="ARBA00023136"/>
    </source>
</evidence>
<sequence>MTSWRSSIQTKLIVSMGTALLLSVLTVIGLYALAMNRQTEDNLVGQVLPERVNAIRNDLERTLAGPVVAIGSIANNPLAQNWLADGEAPQRIDEFVDYLEAVRLDQQALTTSIVSLESGRYYSDKGLTRTVNRSNPQEGWFYSLVDSAENLRFEIDIDKATGRITLFINQRISRGGETLGVAGLGFSLDSMSQRIADARFGKRGEIYLVRPSDQKVKIHPDASFNDTKLLAELVGQEASARLLENPSGATRFERDGETFLSVAQPLDTLGWVLIAEIPEDEIFAEARQAMWTTSAVGLAIALGFLIFVALLARGLVRPIRTVTTALTEIGSGGGDLTRRLDDTRDDELGDLARGFNRFVESQHHLISQVRETSQTLRSAVTQVALVVENTAERADRQQQMTDMVATAVNEMGLTVQEIARNASDAAGASQSARGEASEASQQVSESTALIEQMSGEIGGAAKAVMQLADEVASIDQVLAVIRGISDQTNLLALNAAIEAARAGEAGRGFAVVADEVRTLASKTRASTEDIQNMIGRLKAGADTAVASMQTGQAATGTGVESSQRTGTSLTRITGQIERISDMNIQVATATEEQSSVTEEINRNVQGIATLAADTATDATACRSDCRTLQALADDLSKQMSNFRL</sequence>
<keyword evidence="4 11" id="KW-0812">Transmembrane</keyword>
<dbReference type="Proteomes" id="UP001595630">
    <property type="component" value="Unassembled WGS sequence"/>
</dbReference>
<feature type="domain" description="HAMP" evidence="13">
    <location>
        <begin position="313"/>
        <end position="367"/>
    </location>
</feature>
<dbReference type="CDD" id="cd12912">
    <property type="entry name" value="PDC2_MCP_like"/>
    <property type="match status" value="1"/>
</dbReference>
<feature type="transmembrane region" description="Helical" evidence="11">
    <location>
        <begin position="289"/>
        <end position="312"/>
    </location>
</feature>
<dbReference type="EMBL" id="JBHRXZ010000003">
    <property type="protein sequence ID" value="MFC3606582.1"/>
    <property type="molecule type" value="Genomic_DNA"/>
</dbReference>
<gene>
    <name evidence="14" type="ORF">ACFOMF_02110</name>
</gene>
<dbReference type="InterPro" id="IPR003660">
    <property type="entry name" value="HAMP_dom"/>
</dbReference>
<dbReference type="Pfam" id="PF00015">
    <property type="entry name" value="MCPsignal"/>
    <property type="match status" value="1"/>
</dbReference>
<feature type="domain" description="Methyl-accepting transducer" evidence="12">
    <location>
        <begin position="372"/>
        <end position="608"/>
    </location>
</feature>
<evidence type="ECO:0000259" key="13">
    <source>
        <dbReference type="PROSITE" id="PS50885"/>
    </source>
</evidence>
<dbReference type="InterPro" id="IPR033479">
    <property type="entry name" value="dCache_1"/>
</dbReference>
<keyword evidence="5 11" id="KW-1133">Transmembrane helix</keyword>